<evidence type="ECO:0000256" key="4">
    <source>
        <dbReference type="ARBA" id="ARBA00022684"/>
    </source>
</evidence>
<protein>
    <recommendedName>
        <fullName evidence="7">GCS light chain</fullName>
    </recommendedName>
    <alternativeName>
        <fullName evidence="5">Gamma-ECS regulatory subunit</fullName>
    </alternativeName>
    <alternativeName>
        <fullName evidence="8">Gamma-glutamylcysteine synthetase regulatory subunit</fullName>
    </alternativeName>
    <alternativeName>
        <fullName evidence="6">Glutamate--cysteine ligase modifier subunit</fullName>
    </alternativeName>
</protein>
<sequence>MSTKSIKKTDTDILTNQFSSIRSSSWSTTRMATDKIPLFPKAKSMLIHSGNIINWNRLKRKPNQNSTDEVLECIGNTLGAYLESANKTDLQYVQEIYKVNTENVQVLDENERDDVKITVKVFICSPQPPKVITEVVDKVLNELGTSFVETLLLSIAPFSEEEEADSSVPTLKVIQPYWEEMEQLVASDKVLSLGVCDLNKDAFEDLYNWAKVKPSIDQVNLESCCIMPKDLTEYAKSINVQLLTHNDRPVFIPTDKLKETLLSVSTERDSEHWNPEWAARYSGILKCRGIISMKGYIFHATRNRKH</sequence>
<dbReference type="PANTHER" id="PTHR13295">
    <property type="entry name" value="GLUTAMATE CYSTEINE LIGASE REGULATORY SUBUNIT"/>
    <property type="match status" value="1"/>
</dbReference>
<accession>A0A9W3BEE2</accession>
<feature type="domain" description="NADP-dependent oxidoreductase" evidence="9">
    <location>
        <begin position="107"/>
        <end position="244"/>
    </location>
</feature>
<comment type="similarity">
    <text evidence="2">Belongs to the aldo/keto reductase family. Glutamate--cysteine ligase light chain subfamily.</text>
</comment>
<dbReference type="GO" id="GO:0017109">
    <property type="term" value="C:glutamate-cysteine ligase complex"/>
    <property type="evidence" value="ECO:0007669"/>
    <property type="project" value="TreeGrafter"/>
</dbReference>
<evidence type="ECO:0000313" key="12">
    <source>
        <dbReference type="RefSeq" id="XP_055897952.1"/>
    </source>
</evidence>
<keyword evidence="4" id="KW-0317">Glutathione biosynthesis</keyword>
<dbReference type="RefSeq" id="XP_055897951.1">
    <property type="nucleotide sequence ID" value="XM_056041976.1"/>
</dbReference>
<dbReference type="Proteomes" id="UP001165740">
    <property type="component" value="Chromosome 9"/>
</dbReference>
<dbReference type="OrthoDB" id="5596051at2759"/>
<evidence type="ECO:0000259" key="9">
    <source>
        <dbReference type="Pfam" id="PF00248"/>
    </source>
</evidence>
<evidence type="ECO:0000256" key="3">
    <source>
        <dbReference type="ARBA" id="ARBA00011532"/>
    </source>
</evidence>
<dbReference type="PANTHER" id="PTHR13295:SF4">
    <property type="entry name" value="GLUTAMATE--CYSTEINE LIGASE REGULATORY SUBUNIT"/>
    <property type="match status" value="1"/>
</dbReference>
<proteinExistence type="inferred from homology"/>
<evidence type="ECO:0000313" key="11">
    <source>
        <dbReference type="RefSeq" id="XP_055897951.1"/>
    </source>
</evidence>
<dbReference type="Pfam" id="PF00248">
    <property type="entry name" value="Aldo_ket_red"/>
    <property type="match status" value="1"/>
</dbReference>
<comment type="pathway">
    <text evidence="1">Sulfur metabolism; glutathione biosynthesis; glutathione from L-cysteine and L-glutamate: step 1/2.</text>
</comment>
<dbReference type="Gene3D" id="3.20.20.100">
    <property type="entry name" value="NADP-dependent oxidoreductase domain"/>
    <property type="match status" value="1"/>
</dbReference>
<organism evidence="10 12">
    <name type="scientific">Biomphalaria glabrata</name>
    <name type="common">Bloodfluke planorb</name>
    <name type="synonym">Freshwater snail</name>
    <dbReference type="NCBI Taxonomy" id="6526"/>
    <lineage>
        <taxon>Eukaryota</taxon>
        <taxon>Metazoa</taxon>
        <taxon>Spiralia</taxon>
        <taxon>Lophotrochozoa</taxon>
        <taxon>Mollusca</taxon>
        <taxon>Gastropoda</taxon>
        <taxon>Heterobranchia</taxon>
        <taxon>Euthyneura</taxon>
        <taxon>Panpulmonata</taxon>
        <taxon>Hygrophila</taxon>
        <taxon>Lymnaeoidea</taxon>
        <taxon>Planorbidae</taxon>
        <taxon>Biomphalaria</taxon>
    </lineage>
</organism>
<reference evidence="11 12" key="1">
    <citation type="submission" date="2025-04" db="UniProtKB">
        <authorList>
            <consortium name="RefSeq"/>
        </authorList>
    </citation>
    <scope>IDENTIFICATION</scope>
</reference>
<evidence type="ECO:0000256" key="5">
    <source>
        <dbReference type="ARBA" id="ARBA00030406"/>
    </source>
</evidence>
<dbReference type="AlphaFoldDB" id="A0A9W3BEE2"/>
<keyword evidence="10" id="KW-1185">Reference proteome</keyword>
<dbReference type="InterPro" id="IPR032963">
    <property type="entry name" value="Gclm"/>
</dbReference>
<evidence type="ECO:0000256" key="2">
    <source>
        <dbReference type="ARBA" id="ARBA00008612"/>
    </source>
</evidence>
<dbReference type="GO" id="GO:0030234">
    <property type="term" value="F:enzyme regulator activity"/>
    <property type="evidence" value="ECO:0007669"/>
    <property type="project" value="TreeGrafter"/>
</dbReference>
<evidence type="ECO:0000313" key="10">
    <source>
        <dbReference type="Proteomes" id="UP001165740"/>
    </source>
</evidence>
<name>A0A9W3BEE2_BIOGL</name>
<dbReference type="RefSeq" id="XP_055897952.1">
    <property type="nucleotide sequence ID" value="XM_056041977.1"/>
</dbReference>
<evidence type="ECO:0000256" key="6">
    <source>
        <dbReference type="ARBA" id="ARBA00031154"/>
    </source>
</evidence>
<dbReference type="GeneID" id="106071129"/>
<dbReference type="InterPro" id="IPR023210">
    <property type="entry name" value="NADP_OxRdtase_dom"/>
</dbReference>
<dbReference type="GO" id="GO:0006750">
    <property type="term" value="P:glutathione biosynthetic process"/>
    <property type="evidence" value="ECO:0007669"/>
    <property type="project" value="UniProtKB-KW"/>
</dbReference>
<evidence type="ECO:0000256" key="7">
    <source>
        <dbReference type="ARBA" id="ARBA00031732"/>
    </source>
</evidence>
<dbReference type="InterPro" id="IPR036812">
    <property type="entry name" value="NAD(P)_OxRdtase_dom_sf"/>
</dbReference>
<evidence type="ECO:0000256" key="8">
    <source>
        <dbReference type="ARBA" id="ARBA00032926"/>
    </source>
</evidence>
<comment type="subunit">
    <text evidence="3">Heterodimer of a catalytic heavy chain and a regulatory light chain.</text>
</comment>
<evidence type="ECO:0000256" key="1">
    <source>
        <dbReference type="ARBA" id="ARBA00005006"/>
    </source>
</evidence>
<dbReference type="SUPFAM" id="SSF51430">
    <property type="entry name" value="NAD(P)-linked oxidoreductase"/>
    <property type="match status" value="1"/>
</dbReference>
<gene>
    <name evidence="11 12" type="primary">LOC106071129</name>
</gene>
<dbReference type="GO" id="GO:0035226">
    <property type="term" value="F:glutamate-cysteine ligase catalytic subunit binding"/>
    <property type="evidence" value="ECO:0007669"/>
    <property type="project" value="InterPro"/>
</dbReference>
<dbReference type="OMA" id="AHEWIPL"/>